<evidence type="ECO:0000313" key="2">
    <source>
        <dbReference type="Proteomes" id="UP000257109"/>
    </source>
</evidence>
<dbReference type="AlphaFoldDB" id="A0A371GC88"/>
<accession>A0A371GC88</accession>
<gene>
    <name evidence="1" type="ORF">CR513_30292</name>
</gene>
<name>A0A371GC88_MUCPR</name>
<sequence>MTLFTDYETKYSLLERTYALTWVAHYLSQHMLSHTTWLRLKMDSIKYIFEKFALIGKIARWQYDIVYVTQKEIKGSALAYYLAHQPVDDY</sequence>
<evidence type="ECO:0000313" key="1">
    <source>
        <dbReference type="EMBL" id="RDX88151.1"/>
    </source>
</evidence>
<comment type="caution">
    <text evidence="1">The sequence shown here is derived from an EMBL/GenBank/DDBJ whole genome shotgun (WGS) entry which is preliminary data.</text>
</comment>
<dbReference type="EMBL" id="QJKJ01006037">
    <property type="protein sequence ID" value="RDX88151.1"/>
    <property type="molecule type" value="Genomic_DNA"/>
</dbReference>
<feature type="non-terminal residue" evidence="1">
    <location>
        <position position="1"/>
    </location>
</feature>
<dbReference type="Proteomes" id="UP000257109">
    <property type="component" value="Unassembled WGS sequence"/>
</dbReference>
<keyword evidence="2" id="KW-1185">Reference proteome</keyword>
<organism evidence="1 2">
    <name type="scientific">Mucuna pruriens</name>
    <name type="common">Velvet bean</name>
    <name type="synonym">Dolichos pruriens</name>
    <dbReference type="NCBI Taxonomy" id="157652"/>
    <lineage>
        <taxon>Eukaryota</taxon>
        <taxon>Viridiplantae</taxon>
        <taxon>Streptophyta</taxon>
        <taxon>Embryophyta</taxon>
        <taxon>Tracheophyta</taxon>
        <taxon>Spermatophyta</taxon>
        <taxon>Magnoliopsida</taxon>
        <taxon>eudicotyledons</taxon>
        <taxon>Gunneridae</taxon>
        <taxon>Pentapetalae</taxon>
        <taxon>rosids</taxon>
        <taxon>fabids</taxon>
        <taxon>Fabales</taxon>
        <taxon>Fabaceae</taxon>
        <taxon>Papilionoideae</taxon>
        <taxon>50 kb inversion clade</taxon>
        <taxon>NPAAA clade</taxon>
        <taxon>indigoferoid/millettioid clade</taxon>
        <taxon>Phaseoleae</taxon>
        <taxon>Mucuna</taxon>
    </lineage>
</organism>
<evidence type="ECO:0008006" key="3">
    <source>
        <dbReference type="Google" id="ProtNLM"/>
    </source>
</evidence>
<dbReference type="PANTHER" id="PTHR48475">
    <property type="entry name" value="RIBONUCLEASE H"/>
    <property type="match status" value="1"/>
</dbReference>
<protein>
    <recommendedName>
        <fullName evidence="3">Reverse transcriptase RNase H-like domain-containing protein</fullName>
    </recommendedName>
</protein>
<proteinExistence type="predicted"/>
<dbReference type="PANTHER" id="PTHR48475:SF1">
    <property type="entry name" value="RNASE H TYPE-1 DOMAIN-CONTAINING PROTEIN"/>
    <property type="match status" value="1"/>
</dbReference>
<reference evidence="1" key="1">
    <citation type="submission" date="2018-05" db="EMBL/GenBank/DDBJ databases">
        <title>Draft genome of Mucuna pruriens seed.</title>
        <authorList>
            <person name="Nnadi N.E."/>
            <person name="Vos R."/>
            <person name="Hasami M.H."/>
            <person name="Devisetty U.K."/>
            <person name="Aguiy J.C."/>
        </authorList>
    </citation>
    <scope>NUCLEOTIDE SEQUENCE [LARGE SCALE GENOMIC DNA]</scope>
    <source>
        <strain evidence="1">JCA_2017</strain>
    </source>
</reference>